<keyword evidence="7" id="KW-1185">Reference proteome</keyword>
<gene>
    <name evidence="6" type="ORF">HPB51_018758</name>
</gene>
<dbReference type="Proteomes" id="UP000821866">
    <property type="component" value="Chromosome 7"/>
</dbReference>
<keyword evidence="2" id="KW-0863">Zinc-finger</keyword>
<dbReference type="Pfam" id="PF04500">
    <property type="entry name" value="FLYWCH"/>
    <property type="match status" value="1"/>
</dbReference>
<dbReference type="InterPro" id="IPR007588">
    <property type="entry name" value="Znf_FLYWCH"/>
</dbReference>
<dbReference type="Gene3D" id="2.20.25.240">
    <property type="match status" value="1"/>
</dbReference>
<proteinExistence type="predicted"/>
<feature type="domain" description="FLYWCH-type" evidence="5">
    <location>
        <begin position="31"/>
        <end position="74"/>
    </location>
</feature>
<sequence length="407" mass="46471">MSSELGHSFHAAGPVELVPSLHDRDKAKYLDQTFTLESSTGDRFRWRCDQRPCKARLITNFYGGDHMVYMFRTHDEDAHRLAVSKQKSPLSAIYMQPVGDHRYMFEKWIGPLQFWRCEHVSFPGRCRTCDGLLVSGPSEHKCSSLTEKPLPDKDEQSNNAPGVVACVGEDAPGIRAVTGNSSRDLAAREQQEKRRDEPQQKRLKREEEKWCPILHKQQPQSRSPATNRRRVEMVEKFSTTFKYTSLVTSKPRSDEGEVIFNAYTRESIECRDNKKSTNKADEETVNARRVQKDDARTRFFVNKAHGKCPGNVSGSLARVKHTMARTGRREHSVVQWLQAPFPAAVVAKRSYIREDVLRQMHRLLEADIELVREMQGTEITLRALLFRRIGTVPTTPAVPTVLTLPAI</sequence>
<evidence type="ECO:0000256" key="2">
    <source>
        <dbReference type="ARBA" id="ARBA00022771"/>
    </source>
</evidence>
<evidence type="ECO:0000313" key="6">
    <source>
        <dbReference type="EMBL" id="KAH8021909.1"/>
    </source>
</evidence>
<feature type="compositionally biased region" description="Basic and acidic residues" evidence="4">
    <location>
        <begin position="185"/>
        <end position="209"/>
    </location>
</feature>
<organism evidence="6 7">
    <name type="scientific">Rhipicephalus microplus</name>
    <name type="common">Cattle tick</name>
    <name type="synonym">Boophilus microplus</name>
    <dbReference type="NCBI Taxonomy" id="6941"/>
    <lineage>
        <taxon>Eukaryota</taxon>
        <taxon>Metazoa</taxon>
        <taxon>Ecdysozoa</taxon>
        <taxon>Arthropoda</taxon>
        <taxon>Chelicerata</taxon>
        <taxon>Arachnida</taxon>
        <taxon>Acari</taxon>
        <taxon>Parasitiformes</taxon>
        <taxon>Ixodida</taxon>
        <taxon>Ixodoidea</taxon>
        <taxon>Ixodidae</taxon>
        <taxon>Rhipicephalinae</taxon>
        <taxon>Rhipicephalus</taxon>
        <taxon>Boophilus</taxon>
    </lineage>
</organism>
<name>A0A9J6DI72_RHIMP</name>
<protein>
    <recommendedName>
        <fullName evidence="5">FLYWCH-type domain-containing protein</fullName>
    </recommendedName>
</protein>
<dbReference type="EMBL" id="JABSTU010000009">
    <property type="protein sequence ID" value="KAH8021909.1"/>
    <property type="molecule type" value="Genomic_DNA"/>
</dbReference>
<evidence type="ECO:0000256" key="4">
    <source>
        <dbReference type="SAM" id="MobiDB-lite"/>
    </source>
</evidence>
<evidence type="ECO:0000259" key="5">
    <source>
        <dbReference type="Pfam" id="PF04500"/>
    </source>
</evidence>
<keyword evidence="1" id="KW-0479">Metal-binding</keyword>
<comment type="caution">
    <text evidence="6">The sequence shown here is derived from an EMBL/GenBank/DDBJ whole genome shotgun (WGS) entry which is preliminary data.</text>
</comment>
<reference evidence="6" key="2">
    <citation type="submission" date="2021-09" db="EMBL/GenBank/DDBJ databases">
        <authorList>
            <person name="Jia N."/>
            <person name="Wang J."/>
            <person name="Shi W."/>
            <person name="Du L."/>
            <person name="Sun Y."/>
            <person name="Zhan W."/>
            <person name="Jiang J."/>
            <person name="Wang Q."/>
            <person name="Zhang B."/>
            <person name="Ji P."/>
            <person name="Sakyi L.B."/>
            <person name="Cui X."/>
            <person name="Yuan T."/>
            <person name="Jiang B."/>
            <person name="Yang W."/>
            <person name="Lam T.T.-Y."/>
            <person name="Chang Q."/>
            <person name="Ding S."/>
            <person name="Wang X."/>
            <person name="Zhu J."/>
            <person name="Ruan X."/>
            <person name="Zhao L."/>
            <person name="Wei J."/>
            <person name="Que T."/>
            <person name="Du C."/>
            <person name="Cheng J."/>
            <person name="Dai P."/>
            <person name="Han X."/>
            <person name="Huang E."/>
            <person name="Gao Y."/>
            <person name="Liu J."/>
            <person name="Shao H."/>
            <person name="Ye R."/>
            <person name="Li L."/>
            <person name="Wei W."/>
            <person name="Wang X."/>
            <person name="Wang C."/>
            <person name="Huo Q."/>
            <person name="Li W."/>
            <person name="Guo W."/>
            <person name="Chen H."/>
            <person name="Chen S."/>
            <person name="Zhou L."/>
            <person name="Zhou L."/>
            <person name="Ni X."/>
            <person name="Tian J."/>
            <person name="Zhou Y."/>
            <person name="Sheng Y."/>
            <person name="Liu T."/>
            <person name="Pan Y."/>
            <person name="Xia L."/>
            <person name="Li J."/>
            <person name="Zhao F."/>
            <person name="Cao W."/>
        </authorList>
    </citation>
    <scope>NUCLEOTIDE SEQUENCE</scope>
    <source>
        <strain evidence="6">Rmic-2018</strain>
        <tissue evidence="6">Larvae</tissue>
    </source>
</reference>
<feature type="region of interest" description="Disordered" evidence="4">
    <location>
        <begin position="138"/>
        <end position="209"/>
    </location>
</feature>
<dbReference type="GO" id="GO:0008270">
    <property type="term" value="F:zinc ion binding"/>
    <property type="evidence" value="ECO:0007669"/>
    <property type="project" value="UniProtKB-KW"/>
</dbReference>
<evidence type="ECO:0000256" key="1">
    <source>
        <dbReference type="ARBA" id="ARBA00022723"/>
    </source>
</evidence>
<accession>A0A9J6DI72</accession>
<evidence type="ECO:0000256" key="3">
    <source>
        <dbReference type="ARBA" id="ARBA00022833"/>
    </source>
</evidence>
<dbReference type="AlphaFoldDB" id="A0A9J6DI72"/>
<dbReference type="VEuPathDB" id="VectorBase:LOC119173952"/>
<evidence type="ECO:0000313" key="7">
    <source>
        <dbReference type="Proteomes" id="UP000821866"/>
    </source>
</evidence>
<keyword evidence="3" id="KW-0862">Zinc</keyword>
<reference evidence="6" key="1">
    <citation type="journal article" date="2020" name="Cell">
        <title>Large-Scale Comparative Analyses of Tick Genomes Elucidate Their Genetic Diversity and Vector Capacities.</title>
        <authorList>
            <consortium name="Tick Genome and Microbiome Consortium (TIGMIC)"/>
            <person name="Jia N."/>
            <person name="Wang J."/>
            <person name="Shi W."/>
            <person name="Du L."/>
            <person name="Sun Y."/>
            <person name="Zhan W."/>
            <person name="Jiang J.F."/>
            <person name="Wang Q."/>
            <person name="Zhang B."/>
            <person name="Ji P."/>
            <person name="Bell-Sakyi L."/>
            <person name="Cui X.M."/>
            <person name="Yuan T.T."/>
            <person name="Jiang B.G."/>
            <person name="Yang W.F."/>
            <person name="Lam T.T."/>
            <person name="Chang Q.C."/>
            <person name="Ding S.J."/>
            <person name="Wang X.J."/>
            <person name="Zhu J.G."/>
            <person name="Ruan X.D."/>
            <person name="Zhao L."/>
            <person name="Wei J.T."/>
            <person name="Ye R.Z."/>
            <person name="Que T.C."/>
            <person name="Du C.H."/>
            <person name="Zhou Y.H."/>
            <person name="Cheng J.X."/>
            <person name="Dai P.F."/>
            <person name="Guo W.B."/>
            <person name="Han X.H."/>
            <person name="Huang E.J."/>
            <person name="Li L.F."/>
            <person name="Wei W."/>
            <person name="Gao Y.C."/>
            <person name="Liu J.Z."/>
            <person name="Shao H.Z."/>
            <person name="Wang X."/>
            <person name="Wang C.C."/>
            <person name="Yang T.C."/>
            <person name="Huo Q.B."/>
            <person name="Li W."/>
            <person name="Chen H.Y."/>
            <person name="Chen S.E."/>
            <person name="Zhou L.G."/>
            <person name="Ni X.B."/>
            <person name="Tian J.H."/>
            <person name="Sheng Y."/>
            <person name="Liu T."/>
            <person name="Pan Y.S."/>
            <person name="Xia L.Y."/>
            <person name="Li J."/>
            <person name="Zhao F."/>
            <person name="Cao W.C."/>
        </authorList>
    </citation>
    <scope>NUCLEOTIDE SEQUENCE</scope>
    <source>
        <strain evidence="6">Rmic-2018</strain>
    </source>
</reference>